<name>A0A815CZ03_9BILA</name>
<dbReference type="EMBL" id="CAJNOM010000543">
    <property type="protein sequence ID" value="CAF1493139.1"/>
    <property type="molecule type" value="Genomic_DNA"/>
</dbReference>
<evidence type="ECO:0000313" key="1">
    <source>
        <dbReference type="EMBL" id="CAF1290557.1"/>
    </source>
</evidence>
<protein>
    <submittedName>
        <fullName evidence="1">Uncharacterized protein</fullName>
    </submittedName>
</protein>
<reference evidence="1" key="1">
    <citation type="submission" date="2021-02" db="EMBL/GenBank/DDBJ databases">
        <authorList>
            <person name="Nowell W R."/>
        </authorList>
    </citation>
    <scope>NUCLEOTIDE SEQUENCE</scope>
</reference>
<dbReference type="Proteomes" id="UP000663877">
    <property type="component" value="Unassembled WGS sequence"/>
</dbReference>
<accession>A0A815CZ03</accession>
<dbReference type="OrthoDB" id="10009666at2759"/>
<evidence type="ECO:0000313" key="3">
    <source>
        <dbReference type="Proteomes" id="UP000663832"/>
    </source>
</evidence>
<sequence length="90" mass="10035">MLIDTNVGRRYSSVISSNTRFCISCGGGYSNNSITPKSNNYEQMRCFSGLPLFNYTKMYGEIDDFIFLVSALTDSEIATFTASETQTNDI</sequence>
<keyword evidence="3" id="KW-1185">Reference proteome</keyword>
<organism evidence="1 4">
    <name type="scientific">Adineta steineri</name>
    <dbReference type="NCBI Taxonomy" id="433720"/>
    <lineage>
        <taxon>Eukaryota</taxon>
        <taxon>Metazoa</taxon>
        <taxon>Spiralia</taxon>
        <taxon>Gnathifera</taxon>
        <taxon>Rotifera</taxon>
        <taxon>Eurotatoria</taxon>
        <taxon>Bdelloidea</taxon>
        <taxon>Adinetida</taxon>
        <taxon>Adinetidae</taxon>
        <taxon>Adineta</taxon>
    </lineage>
</organism>
<dbReference type="EMBL" id="CAJNOI010000483">
    <property type="protein sequence ID" value="CAF1290557.1"/>
    <property type="molecule type" value="Genomic_DNA"/>
</dbReference>
<dbReference type="Proteomes" id="UP000663832">
    <property type="component" value="Unassembled WGS sequence"/>
</dbReference>
<dbReference type="AlphaFoldDB" id="A0A815CZ03"/>
<evidence type="ECO:0000313" key="2">
    <source>
        <dbReference type="EMBL" id="CAF1493139.1"/>
    </source>
</evidence>
<comment type="caution">
    <text evidence="1">The sequence shown here is derived from an EMBL/GenBank/DDBJ whole genome shotgun (WGS) entry which is preliminary data.</text>
</comment>
<proteinExistence type="predicted"/>
<evidence type="ECO:0000313" key="4">
    <source>
        <dbReference type="Proteomes" id="UP000663877"/>
    </source>
</evidence>
<gene>
    <name evidence="1" type="ORF">BJG266_LOCUS31722</name>
    <name evidence="2" type="ORF">QVE165_LOCUS43010</name>
</gene>